<protein>
    <submittedName>
        <fullName evidence="1">Uncharacterized protein</fullName>
    </submittedName>
</protein>
<dbReference type="OMA" id="WADNIKF"/>
<sequence>MTYWADNIKFIKDILDSKYKKIEDAIVDIDEHCARLAEDKDNKKAREGFLESARILELLDQKELETLAETMFKDMPEKERGEEEVHLKQITDKFNVNLAKIKEARAKYDIK</sequence>
<keyword evidence="2" id="KW-1185">Reference proteome</keyword>
<name>A0A553P7E4_TIGCA</name>
<gene>
    <name evidence="1" type="ORF">TCAL_08183</name>
</gene>
<reference evidence="1 2" key="1">
    <citation type="journal article" date="2018" name="Nat. Ecol. Evol.">
        <title>Genomic signatures of mitonuclear coevolution across populations of Tigriopus californicus.</title>
        <authorList>
            <person name="Barreto F.S."/>
            <person name="Watson E.T."/>
            <person name="Lima T.G."/>
            <person name="Willett C.S."/>
            <person name="Edmands S."/>
            <person name="Li W."/>
            <person name="Burton R.S."/>
        </authorList>
    </citation>
    <scope>NUCLEOTIDE SEQUENCE [LARGE SCALE GENOMIC DNA]</scope>
    <source>
        <strain evidence="1 2">San Diego</strain>
    </source>
</reference>
<dbReference type="OrthoDB" id="6373157at2759"/>
<dbReference type="EMBL" id="VCGU01000007">
    <property type="protein sequence ID" value="TRY73606.1"/>
    <property type="molecule type" value="Genomic_DNA"/>
</dbReference>
<dbReference type="AlphaFoldDB" id="A0A553P7E4"/>
<evidence type="ECO:0000313" key="2">
    <source>
        <dbReference type="Proteomes" id="UP000318571"/>
    </source>
</evidence>
<dbReference type="Proteomes" id="UP000318571">
    <property type="component" value="Chromosome 3"/>
</dbReference>
<evidence type="ECO:0000313" key="1">
    <source>
        <dbReference type="EMBL" id="TRY73606.1"/>
    </source>
</evidence>
<proteinExistence type="predicted"/>
<comment type="caution">
    <text evidence="1">The sequence shown here is derived from an EMBL/GenBank/DDBJ whole genome shotgun (WGS) entry which is preliminary data.</text>
</comment>
<accession>A0A553P7E4</accession>
<organism evidence="1 2">
    <name type="scientific">Tigriopus californicus</name>
    <name type="common">Marine copepod</name>
    <dbReference type="NCBI Taxonomy" id="6832"/>
    <lineage>
        <taxon>Eukaryota</taxon>
        <taxon>Metazoa</taxon>
        <taxon>Ecdysozoa</taxon>
        <taxon>Arthropoda</taxon>
        <taxon>Crustacea</taxon>
        <taxon>Multicrustacea</taxon>
        <taxon>Hexanauplia</taxon>
        <taxon>Copepoda</taxon>
        <taxon>Harpacticoida</taxon>
        <taxon>Harpacticidae</taxon>
        <taxon>Tigriopus</taxon>
    </lineage>
</organism>